<reference evidence="2" key="2">
    <citation type="submission" date="2017-11" db="EMBL/GenBank/DDBJ databases">
        <title>Coralsnake Venomics: Analyses of Venom Gland Transcriptomes and Proteomes of Six Brazilian Taxa.</title>
        <authorList>
            <person name="Aird S.D."/>
            <person name="Jorge da Silva N."/>
            <person name="Qiu L."/>
            <person name="Villar-Briones A."/>
            <person name="Aparecida-Saddi V."/>
            <person name="Campos-Telles M.P."/>
            <person name="Grau M."/>
            <person name="Mikheyev A.S."/>
        </authorList>
    </citation>
    <scope>NUCLEOTIDE SEQUENCE</scope>
    <source>
        <tissue evidence="2">Venom_gland</tissue>
    </source>
</reference>
<dbReference type="AlphaFoldDB" id="A0A2D4N756"/>
<feature type="region of interest" description="Disordered" evidence="1">
    <location>
        <begin position="45"/>
        <end position="71"/>
    </location>
</feature>
<evidence type="ECO:0000256" key="1">
    <source>
        <dbReference type="SAM" id="MobiDB-lite"/>
    </source>
</evidence>
<reference evidence="2" key="1">
    <citation type="submission" date="2017-07" db="EMBL/GenBank/DDBJ databases">
        <authorList>
            <person name="Mikheyev A."/>
            <person name="Grau M."/>
        </authorList>
    </citation>
    <scope>NUCLEOTIDE SEQUENCE</scope>
    <source>
        <tissue evidence="2">Venom_gland</tissue>
    </source>
</reference>
<dbReference type="EMBL" id="IACM01142887">
    <property type="protein sequence ID" value="LAB41009.1"/>
    <property type="molecule type" value="Transcribed_RNA"/>
</dbReference>
<name>A0A2D4N756_9SAUR</name>
<evidence type="ECO:0000313" key="2">
    <source>
        <dbReference type="EMBL" id="LAB41009.1"/>
    </source>
</evidence>
<accession>A0A2D4N756</accession>
<proteinExistence type="predicted"/>
<organism evidence="2">
    <name type="scientific">Micrurus spixii</name>
    <name type="common">Amazon coral snake</name>
    <dbReference type="NCBI Taxonomy" id="129469"/>
    <lineage>
        <taxon>Eukaryota</taxon>
        <taxon>Metazoa</taxon>
        <taxon>Chordata</taxon>
        <taxon>Craniata</taxon>
        <taxon>Vertebrata</taxon>
        <taxon>Euteleostomi</taxon>
        <taxon>Lepidosauria</taxon>
        <taxon>Squamata</taxon>
        <taxon>Bifurcata</taxon>
        <taxon>Unidentata</taxon>
        <taxon>Episquamata</taxon>
        <taxon>Toxicofera</taxon>
        <taxon>Serpentes</taxon>
        <taxon>Colubroidea</taxon>
        <taxon>Elapidae</taxon>
        <taxon>Elapinae</taxon>
        <taxon>Micrurus</taxon>
    </lineage>
</organism>
<sequence length="196" mass="21884">MKARFSWAVWKQPWPNLEVVSMNFSSTASRAFRLVWTRRDWGGRRKGLRQKPRGEAAQSPRMVEASPGSRSKHWLDSFQETSTGQGSKCWAWIREVAASSALEAQNGSLVQGHFLSSGLCGGNEGKGDPHFCCLDFHEESQDTSVISAHDLGAVVHRRRAATTYGANAHAPHQNLVLGMYAQSNLMHNHCTSWQYE</sequence>
<protein>
    <submittedName>
        <fullName evidence="2">Uncharacterized protein</fullName>
    </submittedName>
</protein>